<proteinExistence type="inferred from homology"/>
<comment type="subcellular location">
    <subcellularLocation>
        <location evidence="1">Cell membrane</location>
        <topology evidence="1">Multi-pass membrane protein</topology>
    </subcellularLocation>
</comment>
<keyword evidence="10" id="KW-1185">Reference proteome</keyword>
<feature type="transmembrane region" description="Helical" evidence="8">
    <location>
        <begin position="47"/>
        <end position="64"/>
    </location>
</feature>
<dbReference type="Pfam" id="PF01032">
    <property type="entry name" value="FecCD"/>
    <property type="match status" value="1"/>
</dbReference>
<evidence type="ECO:0000256" key="3">
    <source>
        <dbReference type="ARBA" id="ARBA00022448"/>
    </source>
</evidence>
<feature type="transmembrane region" description="Helical" evidence="8">
    <location>
        <begin position="228"/>
        <end position="247"/>
    </location>
</feature>
<feature type="transmembrane region" description="Helical" evidence="8">
    <location>
        <begin position="101"/>
        <end position="120"/>
    </location>
</feature>
<dbReference type="OrthoDB" id="9811975at2"/>
<dbReference type="GO" id="GO:0022857">
    <property type="term" value="F:transmembrane transporter activity"/>
    <property type="evidence" value="ECO:0007669"/>
    <property type="project" value="InterPro"/>
</dbReference>
<dbReference type="AlphaFoldDB" id="A0A2U3BD89"/>
<organism evidence="9 10">
    <name type="scientific">Vibrio albus</name>
    <dbReference type="NCBI Taxonomy" id="2200953"/>
    <lineage>
        <taxon>Bacteria</taxon>
        <taxon>Pseudomonadati</taxon>
        <taxon>Pseudomonadota</taxon>
        <taxon>Gammaproteobacteria</taxon>
        <taxon>Vibrionales</taxon>
        <taxon>Vibrionaceae</taxon>
        <taxon>Vibrio</taxon>
    </lineage>
</organism>
<dbReference type="InterPro" id="IPR000522">
    <property type="entry name" value="ABC_transptr_permease_BtuC"/>
</dbReference>
<comment type="similarity">
    <text evidence="2">Belongs to the binding-protein-dependent transport system permease family. FecCD subfamily.</text>
</comment>
<evidence type="ECO:0000313" key="9">
    <source>
        <dbReference type="EMBL" id="PWI34751.1"/>
    </source>
</evidence>
<evidence type="ECO:0000256" key="5">
    <source>
        <dbReference type="ARBA" id="ARBA00022692"/>
    </source>
</evidence>
<evidence type="ECO:0000256" key="1">
    <source>
        <dbReference type="ARBA" id="ARBA00004651"/>
    </source>
</evidence>
<evidence type="ECO:0000313" key="10">
    <source>
        <dbReference type="Proteomes" id="UP000245362"/>
    </source>
</evidence>
<evidence type="ECO:0000256" key="2">
    <source>
        <dbReference type="ARBA" id="ARBA00007935"/>
    </source>
</evidence>
<feature type="transmembrane region" description="Helical" evidence="8">
    <location>
        <begin position="203"/>
        <end position="222"/>
    </location>
</feature>
<reference evidence="9 10" key="1">
    <citation type="submission" date="2018-05" db="EMBL/GenBank/DDBJ databases">
        <title>Vibrio limimaris sp. nov., isolated from marine sediment.</title>
        <authorList>
            <person name="Li C.-M."/>
        </authorList>
    </citation>
    <scope>NUCLEOTIDE SEQUENCE [LARGE SCALE GENOMIC DNA]</scope>
    <source>
        <strain evidence="9 10">E4404</strain>
    </source>
</reference>
<feature type="transmembrane region" description="Helical" evidence="8">
    <location>
        <begin position="286"/>
        <end position="305"/>
    </location>
</feature>
<feature type="transmembrane region" description="Helical" evidence="8">
    <location>
        <begin position="170"/>
        <end position="191"/>
    </location>
</feature>
<accession>A0A2U3BD89</accession>
<dbReference type="RefSeq" id="WP_109317906.1">
    <property type="nucleotide sequence ID" value="NZ_QFWT01000001.1"/>
</dbReference>
<sequence length="312" mass="33348">MKKLLLLLILSCLASLFIGVGDLTLTGIIHADPAALELLFTSRLPRLSALLLSGAGLSIAGLIMQQVTQNRFAAPSTAGTIQFAKLGYIVSLVYLPFVNQLFVVFGSAMAGTLLFVSLIHKIKLKDVVLVPLIGIIIGEVIDSATSFIAYKFDVLQSLGNWSVANFSHILTGNFELLYIAIPVAFMGYWYAARISAVGMGKEFATNLGLNYQQVVMLGVMLVSVMSASVVMIVGQLPFLGLIVPNLVSAITGDNLRKNIPLTAIVGALLVLGCDIGGRLIVFPYEIPISIIISILGGLVFIYLIIKGKHNGR</sequence>
<evidence type="ECO:0000256" key="4">
    <source>
        <dbReference type="ARBA" id="ARBA00022475"/>
    </source>
</evidence>
<name>A0A2U3BD89_9VIBR</name>
<dbReference type="Proteomes" id="UP000245362">
    <property type="component" value="Unassembled WGS sequence"/>
</dbReference>
<dbReference type="InterPro" id="IPR037294">
    <property type="entry name" value="ABC_BtuC-like"/>
</dbReference>
<evidence type="ECO:0000256" key="7">
    <source>
        <dbReference type="ARBA" id="ARBA00023136"/>
    </source>
</evidence>
<feature type="transmembrane region" description="Helical" evidence="8">
    <location>
        <begin position="76"/>
        <end position="95"/>
    </location>
</feature>
<keyword evidence="6 8" id="KW-1133">Transmembrane helix</keyword>
<dbReference type="GO" id="GO:0033214">
    <property type="term" value="P:siderophore-iron import into cell"/>
    <property type="evidence" value="ECO:0007669"/>
    <property type="project" value="TreeGrafter"/>
</dbReference>
<comment type="caution">
    <text evidence="9">The sequence shown here is derived from an EMBL/GenBank/DDBJ whole genome shotgun (WGS) entry which is preliminary data.</text>
</comment>
<keyword evidence="5 8" id="KW-0812">Transmembrane</keyword>
<gene>
    <name evidence="9" type="ORF">DI392_00245</name>
</gene>
<dbReference type="SUPFAM" id="SSF81345">
    <property type="entry name" value="ABC transporter involved in vitamin B12 uptake, BtuC"/>
    <property type="match status" value="1"/>
</dbReference>
<dbReference type="GO" id="GO:0005886">
    <property type="term" value="C:plasma membrane"/>
    <property type="evidence" value="ECO:0007669"/>
    <property type="project" value="UniProtKB-SubCell"/>
</dbReference>
<evidence type="ECO:0000256" key="6">
    <source>
        <dbReference type="ARBA" id="ARBA00022989"/>
    </source>
</evidence>
<keyword evidence="3" id="KW-0813">Transport</keyword>
<dbReference type="PANTHER" id="PTHR30472:SF27">
    <property type="entry name" value="PETROBACTIN IMPORT SYSTEM PERMEASE PROTEIN YCLN"/>
    <property type="match status" value="1"/>
</dbReference>
<keyword evidence="7 8" id="KW-0472">Membrane</keyword>
<feature type="transmembrane region" description="Helical" evidence="8">
    <location>
        <begin position="259"/>
        <end position="280"/>
    </location>
</feature>
<evidence type="ECO:0000256" key="8">
    <source>
        <dbReference type="SAM" id="Phobius"/>
    </source>
</evidence>
<keyword evidence="4" id="KW-1003">Cell membrane</keyword>
<dbReference type="PANTHER" id="PTHR30472">
    <property type="entry name" value="FERRIC ENTEROBACTIN TRANSPORT SYSTEM PERMEASE PROTEIN"/>
    <property type="match status" value="1"/>
</dbReference>
<dbReference type="Gene3D" id="1.10.3470.10">
    <property type="entry name" value="ABC transporter involved in vitamin B12 uptake, BtuC"/>
    <property type="match status" value="1"/>
</dbReference>
<protein>
    <submittedName>
        <fullName evidence="9">Siderophore ABC transporter permease</fullName>
    </submittedName>
</protein>
<dbReference type="EMBL" id="QFWT01000001">
    <property type="protein sequence ID" value="PWI34751.1"/>
    <property type="molecule type" value="Genomic_DNA"/>
</dbReference>
<feature type="transmembrane region" description="Helical" evidence="8">
    <location>
        <begin position="127"/>
        <end position="150"/>
    </location>
</feature>
<dbReference type="CDD" id="cd06550">
    <property type="entry name" value="TM_ABC_iron-siderophores_like"/>
    <property type="match status" value="1"/>
</dbReference>